<gene>
    <name evidence="13" type="ordered locus">Sama_0490</name>
</gene>
<evidence type="ECO:0000313" key="13">
    <source>
        <dbReference type="EMBL" id="ABL98700.1"/>
    </source>
</evidence>
<dbReference type="Proteomes" id="UP000009175">
    <property type="component" value="Chromosome"/>
</dbReference>
<reference evidence="13 14" key="1">
    <citation type="submission" date="2006-12" db="EMBL/GenBank/DDBJ databases">
        <title>Complete sequence of Shewanella amazonensis SB2B.</title>
        <authorList>
            <consortium name="US DOE Joint Genome Institute"/>
            <person name="Copeland A."/>
            <person name="Lucas S."/>
            <person name="Lapidus A."/>
            <person name="Barry K."/>
            <person name="Detter J.C."/>
            <person name="Glavina del Rio T."/>
            <person name="Hammon N."/>
            <person name="Israni S."/>
            <person name="Dalin E."/>
            <person name="Tice H."/>
            <person name="Pitluck S."/>
            <person name="Munk A.C."/>
            <person name="Brettin T."/>
            <person name="Bruce D."/>
            <person name="Han C."/>
            <person name="Tapia R."/>
            <person name="Gilna P."/>
            <person name="Schmutz J."/>
            <person name="Larimer F."/>
            <person name="Land M."/>
            <person name="Hauser L."/>
            <person name="Kyrpides N."/>
            <person name="Mikhailova N."/>
            <person name="Fredrickson J."/>
            <person name="Richardson P."/>
        </authorList>
    </citation>
    <scope>NUCLEOTIDE SEQUENCE [LARGE SCALE GENOMIC DNA]</scope>
    <source>
        <strain evidence="14">ATCC BAA-1098 / SB2B</strain>
    </source>
</reference>
<dbReference type="EMBL" id="CP000507">
    <property type="protein sequence ID" value="ABL98700.1"/>
    <property type="molecule type" value="Genomic_DNA"/>
</dbReference>
<dbReference type="HOGENOM" id="CLU_029031_0_0_6"/>
<evidence type="ECO:0000256" key="2">
    <source>
        <dbReference type="ARBA" id="ARBA00022475"/>
    </source>
</evidence>
<dbReference type="OrthoDB" id="9789270at2"/>
<dbReference type="GO" id="GO:0046872">
    <property type="term" value="F:metal ion binding"/>
    <property type="evidence" value="ECO:0007669"/>
    <property type="project" value="UniProtKB-KW"/>
</dbReference>
<keyword evidence="14" id="KW-1185">Reference proteome</keyword>
<keyword evidence="2" id="KW-1003">Cell membrane</keyword>
<keyword evidence="10 11" id="KW-0472">Membrane</keyword>
<dbReference type="GO" id="GO:0004222">
    <property type="term" value="F:metalloendopeptidase activity"/>
    <property type="evidence" value="ECO:0007669"/>
    <property type="project" value="InterPro"/>
</dbReference>
<dbReference type="InterPro" id="IPR001915">
    <property type="entry name" value="Peptidase_M48"/>
</dbReference>
<comment type="cofactor">
    <cofactor evidence="1">
        <name>Zn(2+)</name>
        <dbReference type="ChEBI" id="CHEBI:29105"/>
    </cofactor>
</comment>
<evidence type="ECO:0000256" key="6">
    <source>
        <dbReference type="ARBA" id="ARBA00022801"/>
    </source>
</evidence>
<keyword evidence="3 13" id="KW-0645">Protease</keyword>
<feature type="domain" description="Peptidase M48" evidence="12">
    <location>
        <begin position="145"/>
        <end position="335"/>
    </location>
</feature>
<keyword evidence="8 11" id="KW-1133">Transmembrane helix</keyword>
<dbReference type="InterPro" id="IPR050083">
    <property type="entry name" value="HtpX_protease"/>
</dbReference>
<organism evidence="13 14">
    <name type="scientific">Shewanella amazonensis (strain ATCC BAA-1098 / SB2B)</name>
    <dbReference type="NCBI Taxonomy" id="326297"/>
    <lineage>
        <taxon>Bacteria</taxon>
        <taxon>Pseudomonadati</taxon>
        <taxon>Pseudomonadota</taxon>
        <taxon>Gammaproteobacteria</taxon>
        <taxon>Alteromonadales</taxon>
        <taxon>Shewanellaceae</taxon>
        <taxon>Shewanella</taxon>
    </lineage>
</organism>
<keyword evidence="4 11" id="KW-0812">Transmembrane</keyword>
<evidence type="ECO:0000256" key="3">
    <source>
        <dbReference type="ARBA" id="ARBA00022670"/>
    </source>
</evidence>
<dbReference type="Gene3D" id="3.30.2010.10">
    <property type="entry name" value="Metalloproteases ('zincins'), catalytic domain"/>
    <property type="match status" value="1"/>
</dbReference>
<evidence type="ECO:0000256" key="9">
    <source>
        <dbReference type="ARBA" id="ARBA00023049"/>
    </source>
</evidence>
<evidence type="ECO:0000256" key="10">
    <source>
        <dbReference type="ARBA" id="ARBA00023136"/>
    </source>
</evidence>
<evidence type="ECO:0000256" key="8">
    <source>
        <dbReference type="ARBA" id="ARBA00022989"/>
    </source>
</evidence>
<proteinExistence type="predicted"/>
<evidence type="ECO:0000256" key="1">
    <source>
        <dbReference type="ARBA" id="ARBA00001947"/>
    </source>
</evidence>
<evidence type="ECO:0000256" key="7">
    <source>
        <dbReference type="ARBA" id="ARBA00022833"/>
    </source>
</evidence>
<dbReference type="eggNOG" id="COG0501">
    <property type="taxonomic scope" value="Bacteria"/>
</dbReference>
<evidence type="ECO:0000256" key="5">
    <source>
        <dbReference type="ARBA" id="ARBA00022723"/>
    </source>
</evidence>
<keyword evidence="7" id="KW-0862">Zinc</keyword>
<dbReference type="PANTHER" id="PTHR43221:SF2">
    <property type="entry name" value="PROTEASE HTPX HOMOLOG"/>
    <property type="match status" value="1"/>
</dbReference>
<dbReference type="AlphaFoldDB" id="A1S2U4"/>
<dbReference type="PANTHER" id="PTHR43221">
    <property type="entry name" value="PROTEASE HTPX"/>
    <property type="match status" value="1"/>
</dbReference>
<protein>
    <submittedName>
        <fullName evidence="13">Zn-dependent protease with chaperone function</fullName>
    </submittedName>
</protein>
<evidence type="ECO:0000256" key="11">
    <source>
        <dbReference type="SAM" id="Phobius"/>
    </source>
</evidence>
<evidence type="ECO:0000313" key="14">
    <source>
        <dbReference type="Proteomes" id="UP000009175"/>
    </source>
</evidence>
<dbReference type="STRING" id="326297.Sama_0490"/>
<dbReference type="KEGG" id="saz:Sama_0490"/>
<keyword evidence="6" id="KW-0378">Hydrolase</keyword>
<evidence type="ECO:0000259" key="12">
    <source>
        <dbReference type="Pfam" id="PF01435"/>
    </source>
</evidence>
<evidence type="ECO:0000256" key="4">
    <source>
        <dbReference type="ARBA" id="ARBA00022692"/>
    </source>
</evidence>
<keyword evidence="9" id="KW-0482">Metalloprotease</keyword>
<dbReference type="CDD" id="cd07328">
    <property type="entry name" value="M48_Ste24p_like"/>
    <property type="match status" value="1"/>
</dbReference>
<dbReference type="GO" id="GO:0006508">
    <property type="term" value="P:proteolysis"/>
    <property type="evidence" value="ECO:0007669"/>
    <property type="project" value="UniProtKB-KW"/>
</dbReference>
<sequence length="615" mass="69622">MEFNQGTLDELMLKAQQDLSSDQQSYKRKLNLYVWMAYGVILLLLLLFVGLVAGTVGLAFTSSVFLVLLLKKKLIIPLLIIGWMLGRALFLGAGKPEGYRLRRAEAPLLFGLVNELTKSLKTPRVHNIIVTPEFNAAMAQTPRWFVGGPTENTLIIGLELLMSLSKEELKAVLAHELGHLSGDHAKFNGKIYRARAMWEQMMHSFESSGSLVTYPMRKFFSWYAPRFSAYSFALARLNEYEADLSAAKQTSAATFQSALVKTSLLAEITDEDFWPQYYRRAYEQPAPDTLPYTAFKQFIDAGEFGDLPLRLAKVMAERTSPHNTHPCTKDRVEALGAFDEDVLKLRENNAWQLLGKSAHKIIKEFNDNWLMYNGQEWQFQYQLAQEQLARLKELEPMDPNQLSLDQKEELAFLLDKFRRDPERVVALYDGIMASKPHDLDTALRLAQLYAKAGNPRCLPLFRTCLAKDELVNDACMGAYGYYLHQGDGNQANEWLDKLVAHGEIAERARQERITVGAKDPLMAPTLPKEAIDALAARLIAIDRVEDVWLCQKSVQYFRDSPVVVLAIKVSGWTGKDKVLEQCFGQLPADWTSFIVTKDMDSALFKKVQTKGTQII</sequence>
<feature type="transmembrane region" description="Helical" evidence="11">
    <location>
        <begin position="35"/>
        <end position="68"/>
    </location>
</feature>
<name>A1S2U4_SHEAM</name>
<feature type="transmembrane region" description="Helical" evidence="11">
    <location>
        <begin position="74"/>
        <end position="93"/>
    </location>
</feature>
<keyword evidence="5" id="KW-0479">Metal-binding</keyword>
<dbReference type="Pfam" id="PF01435">
    <property type="entry name" value="Peptidase_M48"/>
    <property type="match status" value="1"/>
</dbReference>
<dbReference type="RefSeq" id="WP_011758610.1">
    <property type="nucleotide sequence ID" value="NC_008700.1"/>
</dbReference>
<accession>A1S2U4</accession>